<feature type="transmembrane region" description="Helical" evidence="10">
    <location>
        <begin position="30"/>
        <end position="49"/>
    </location>
</feature>
<evidence type="ECO:0000313" key="12">
    <source>
        <dbReference type="Proteomes" id="UP000282985"/>
    </source>
</evidence>
<feature type="transmembrane region" description="Helical" evidence="10">
    <location>
        <begin position="92"/>
        <end position="112"/>
    </location>
</feature>
<dbReference type="PANTHER" id="PTHR36122:SF2">
    <property type="entry name" value="NICOTINAMIDE RIBOSIDE TRANSPORTER PNUC"/>
    <property type="match status" value="1"/>
</dbReference>
<comment type="function">
    <text evidence="1">Required for nicotinamide riboside transport across the inner membrane.</text>
</comment>
<comment type="similarity">
    <text evidence="3">Belongs to the nicotinamide ribonucleoside (NR) uptake permease (TC 4.B.1) family.</text>
</comment>
<dbReference type="InterPro" id="IPR006419">
    <property type="entry name" value="NMN_transpt_PnuC"/>
</dbReference>
<dbReference type="Proteomes" id="UP000282985">
    <property type="component" value="Unassembled WGS sequence"/>
</dbReference>
<keyword evidence="5" id="KW-0813">Transport</keyword>
<evidence type="ECO:0000256" key="5">
    <source>
        <dbReference type="ARBA" id="ARBA00022448"/>
    </source>
</evidence>
<dbReference type="Pfam" id="PF04973">
    <property type="entry name" value="NMN_transporter"/>
    <property type="match status" value="1"/>
</dbReference>
<accession>A0A434AGM2</accession>
<evidence type="ECO:0000256" key="8">
    <source>
        <dbReference type="ARBA" id="ARBA00022989"/>
    </source>
</evidence>
<dbReference type="GO" id="GO:0005886">
    <property type="term" value="C:plasma membrane"/>
    <property type="evidence" value="ECO:0007669"/>
    <property type="project" value="UniProtKB-SubCell"/>
</dbReference>
<reference evidence="11 12" key="1">
    <citation type="submission" date="2018-11" db="EMBL/GenBank/DDBJ databases">
        <title>Parancylomarina longa gen. nov., sp. nov., isolated from sediments of southern Okinawa.</title>
        <authorList>
            <person name="Fu T."/>
        </authorList>
    </citation>
    <scope>NUCLEOTIDE SEQUENCE [LARGE SCALE GENOMIC DNA]</scope>
    <source>
        <strain evidence="11 12">T3-2 S1-C</strain>
    </source>
</reference>
<dbReference type="NCBIfam" id="TIGR01528">
    <property type="entry name" value="NMN_trans_PnuC"/>
    <property type="match status" value="1"/>
</dbReference>
<evidence type="ECO:0000256" key="6">
    <source>
        <dbReference type="ARBA" id="ARBA00022475"/>
    </source>
</evidence>
<feature type="transmembrane region" description="Helical" evidence="10">
    <location>
        <begin position="145"/>
        <end position="161"/>
    </location>
</feature>
<feature type="transmembrane region" description="Helical" evidence="10">
    <location>
        <begin position="55"/>
        <end position="72"/>
    </location>
</feature>
<dbReference type="AlphaFoldDB" id="A0A434AGM2"/>
<evidence type="ECO:0000256" key="1">
    <source>
        <dbReference type="ARBA" id="ARBA00002672"/>
    </source>
</evidence>
<dbReference type="PANTHER" id="PTHR36122">
    <property type="entry name" value="NICOTINAMIDE RIBOSIDE TRANSPORTER PNUC"/>
    <property type="match status" value="1"/>
</dbReference>
<keyword evidence="9 10" id="KW-0472">Membrane</keyword>
<organism evidence="11 12">
    <name type="scientific">Ancylomarina longa</name>
    <dbReference type="NCBI Taxonomy" id="2487017"/>
    <lineage>
        <taxon>Bacteria</taxon>
        <taxon>Pseudomonadati</taxon>
        <taxon>Bacteroidota</taxon>
        <taxon>Bacteroidia</taxon>
        <taxon>Marinilabiliales</taxon>
        <taxon>Marinifilaceae</taxon>
        <taxon>Ancylomarina</taxon>
    </lineage>
</organism>
<evidence type="ECO:0000256" key="2">
    <source>
        <dbReference type="ARBA" id="ARBA00004651"/>
    </source>
</evidence>
<keyword evidence="7 10" id="KW-0812">Transmembrane</keyword>
<comment type="caution">
    <text evidence="11">The sequence shown here is derived from an EMBL/GenBank/DDBJ whole genome shotgun (WGS) entry which is preliminary data.</text>
</comment>
<evidence type="ECO:0000256" key="7">
    <source>
        <dbReference type="ARBA" id="ARBA00022692"/>
    </source>
</evidence>
<evidence type="ECO:0000256" key="3">
    <source>
        <dbReference type="ARBA" id="ARBA00006669"/>
    </source>
</evidence>
<protein>
    <recommendedName>
        <fullName evidence="4">Nicotinamide riboside transporter PnuC</fullName>
    </recommendedName>
</protein>
<evidence type="ECO:0000313" key="11">
    <source>
        <dbReference type="EMBL" id="RUT73555.1"/>
    </source>
</evidence>
<proteinExistence type="inferred from homology"/>
<evidence type="ECO:0000256" key="10">
    <source>
        <dbReference type="SAM" id="Phobius"/>
    </source>
</evidence>
<keyword evidence="6" id="KW-1003">Cell membrane</keyword>
<gene>
    <name evidence="11" type="ORF">DLK05_12675</name>
</gene>
<keyword evidence="8 10" id="KW-1133">Transmembrane helix</keyword>
<dbReference type="GO" id="GO:0034257">
    <property type="term" value="F:nicotinamide riboside transmembrane transporter activity"/>
    <property type="evidence" value="ECO:0007669"/>
    <property type="project" value="InterPro"/>
</dbReference>
<name>A0A434AGM2_9BACT</name>
<comment type="subcellular location">
    <subcellularLocation>
        <location evidence="2">Cell membrane</location>
        <topology evidence="2">Multi-pass membrane protein</topology>
    </subcellularLocation>
</comment>
<feature type="transmembrane region" description="Helical" evidence="10">
    <location>
        <begin position="167"/>
        <end position="185"/>
    </location>
</feature>
<keyword evidence="12" id="KW-1185">Reference proteome</keyword>
<feature type="transmembrane region" description="Helical" evidence="10">
    <location>
        <begin position="6"/>
        <end position="23"/>
    </location>
</feature>
<dbReference type="OrthoDB" id="9791248at2"/>
<evidence type="ECO:0000256" key="9">
    <source>
        <dbReference type="ARBA" id="ARBA00023136"/>
    </source>
</evidence>
<dbReference type="EMBL" id="RJJX01000019">
    <property type="protein sequence ID" value="RUT73555.1"/>
    <property type="molecule type" value="Genomic_DNA"/>
</dbReference>
<dbReference type="RefSeq" id="WP_127344339.1">
    <property type="nucleotide sequence ID" value="NZ_RJJX01000019.1"/>
</dbReference>
<sequence>MNWIIDNIIEIVGTISGLIFLYLEIKQNKWLWPIGLLTSVMYIYVFFVSKFYADMSLQFYYVFISIYGWILWSKGKDSTAEELPISHLSKRLFLILFGISMIIYVLISYILVNFTDSPIPYWDSFTTALSIVATWMLAKKILEQWLVWVVVNAVSLALYIYKGLYPTSVLFFFYTILAVVGYLQWKKDKFRTEALERNN</sequence>
<evidence type="ECO:0000256" key="4">
    <source>
        <dbReference type="ARBA" id="ARBA00017522"/>
    </source>
</evidence>